<dbReference type="SUPFAM" id="SSF52091">
    <property type="entry name" value="SpoIIaa-like"/>
    <property type="match status" value="1"/>
</dbReference>
<evidence type="ECO:0000313" key="4">
    <source>
        <dbReference type="EMBL" id="SEA07208.1"/>
    </source>
</evidence>
<evidence type="ECO:0000313" key="5">
    <source>
        <dbReference type="Proteomes" id="UP000183469"/>
    </source>
</evidence>
<dbReference type="InterPro" id="IPR036513">
    <property type="entry name" value="STAS_dom_sf"/>
</dbReference>
<dbReference type="InterPro" id="IPR002645">
    <property type="entry name" value="STAS_dom"/>
</dbReference>
<protein>
    <recommendedName>
        <fullName evidence="2">Anti-sigma factor antagonist</fullName>
    </recommendedName>
</protein>
<proteinExistence type="inferred from homology"/>
<dbReference type="InterPro" id="IPR003658">
    <property type="entry name" value="Anti-sigma_ant"/>
</dbReference>
<dbReference type="PROSITE" id="PS50801">
    <property type="entry name" value="STAS"/>
    <property type="match status" value="1"/>
</dbReference>
<dbReference type="PANTHER" id="PTHR33495">
    <property type="entry name" value="ANTI-SIGMA FACTOR ANTAGONIST TM_1081-RELATED-RELATED"/>
    <property type="match status" value="1"/>
</dbReference>
<evidence type="ECO:0000256" key="1">
    <source>
        <dbReference type="ARBA" id="ARBA00009013"/>
    </source>
</evidence>
<evidence type="ECO:0000256" key="2">
    <source>
        <dbReference type="RuleBase" id="RU003749"/>
    </source>
</evidence>
<dbReference type="Pfam" id="PF01740">
    <property type="entry name" value="STAS"/>
    <property type="match status" value="1"/>
</dbReference>
<sequence>MASEVVQKETKLANGWLAWRVEGRIDISTAESIYSSGEKIVEREEKTVLDLEAVSYISSAGLRVLLRLFKKASKEGKEFAVAGAAGMVKKVLIDSNMNSYLTMHQSLDEL</sequence>
<gene>
    <name evidence="4" type="ORF">SAMN05660648_01830</name>
</gene>
<accession>A0A1H3Y8M3</accession>
<evidence type="ECO:0000259" key="3">
    <source>
        <dbReference type="PROSITE" id="PS50801"/>
    </source>
</evidence>
<feature type="domain" description="STAS" evidence="3">
    <location>
        <begin position="6"/>
        <end position="110"/>
    </location>
</feature>
<dbReference type="EMBL" id="FNQG01000007">
    <property type="protein sequence ID" value="SEA07208.1"/>
    <property type="molecule type" value="Genomic_DNA"/>
</dbReference>
<dbReference type="CDD" id="cd07043">
    <property type="entry name" value="STAS_anti-anti-sigma_factors"/>
    <property type="match status" value="1"/>
</dbReference>
<organism evidence="4 5">
    <name type="scientific">Selenomonas ruminantium</name>
    <dbReference type="NCBI Taxonomy" id="971"/>
    <lineage>
        <taxon>Bacteria</taxon>
        <taxon>Bacillati</taxon>
        <taxon>Bacillota</taxon>
        <taxon>Negativicutes</taxon>
        <taxon>Selenomonadales</taxon>
        <taxon>Selenomonadaceae</taxon>
        <taxon>Selenomonas</taxon>
    </lineage>
</organism>
<dbReference type="GO" id="GO:0043856">
    <property type="term" value="F:anti-sigma factor antagonist activity"/>
    <property type="evidence" value="ECO:0007669"/>
    <property type="project" value="InterPro"/>
</dbReference>
<dbReference type="Gene3D" id="3.30.750.24">
    <property type="entry name" value="STAS domain"/>
    <property type="match status" value="1"/>
</dbReference>
<comment type="similarity">
    <text evidence="1 2">Belongs to the anti-sigma-factor antagonist family.</text>
</comment>
<dbReference type="OrthoDB" id="1666203at2"/>
<dbReference type="RefSeq" id="WP_074672240.1">
    <property type="nucleotide sequence ID" value="NZ_FNQG01000007.1"/>
</dbReference>
<name>A0A1H3Y8M3_SELRU</name>
<dbReference type="Proteomes" id="UP000183469">
    <property type="component" value="Unassembled WGS sequence"/>
</dbReference>
<dbReference type="AlphaFoldDB" id="A0A1H3Y8M3"/>
<dbReference type="NCBIfam" id="TIGR00377">
    <property type="entry name" value="ant_ant_sig"/>
    <property type="match status" value="1"/>
</dbReference>
<reference evidence="4 5" key="1">
    <citation type="submission" date="2016-10" db="EMBL/GenBank/DDBJ databases">
        <authorList>
            <person name="de Groot N.N."/>
        </authorList>
    </citation>
    <scope>NUCLEOTIDE SEQUENCE [LARGE SCALE GENOMIC DNA]</scope>
    <source>
        <strain evidence="4 5">DSM 2872</strain>
    </source>
</reference>